<name>A0A1G9M8B1_9FIRM</name>
<feature type="binding site" evidence="11">
    <location>
        <begin position="72"/>
        <end position="75"/>
    </location>
    <ligand>
        <name>NADP(+)</name>
        <dbReference type="ChEBI" id="CHEBI:58349"/>
    </ligand>
</feature>
<evidence type="ECO:0000256" key="7">
    <source>
        <dbReference type="ARBA" id="ARBA00023002"/>
    </source>
</evidence>
<protein>
    <recommendedName>
        <fullName evidence="9 10">Pyrroline-5-carboxylate reductase</fullName>
        <shortName evidence="9">P5C reductase</shortName>
        <shortName evidence="9">P5CR</shortName>
        <ecNumber evidence="9 10">1.5.1.2</ecNumber>
    </recommendedName>
    <alternativeName>
        <fullName evidence="9">PCA reductase</fullName>
    </alternativeName>
</protein>
<keyword evidence="7 9" id="KW-0560">Oxidoreductase</keyword>
<proteinExistence type="inferred from homology"/>
<comment type="pathway">
    <text evidence="9">Amino-acid biosynthesis; L-proline biosynthesis; L-proline from L-glutamate 5-semialdehyde: step 1/1.</text>
</comment>
<dbReference type="InterPro" id="IPR028939">
    <property type="entry name" value="P5C_Rdtase_cat_N"/>
</dbReference>
<dbReference type="GO" id="GO:0055129">
    <property type="term" value="P:L-proline biosynthetic process"/>
    <property type="evidence" value="ECO:0007669"/>
    <property type="project" value="UniProtKB-UniRule"/>
</dbReference>
<comment type="function">
    <text evidence="8 9">Catalyzes the reduction of 1-pyrroline-5-carboxylate (PCA) to L-proline.</text>
</comment>
<comment type="similarity">
    <text evidence="2 9">Belongs to the pyrroline-5-carboxylate reductase family.</text>
</comment>
<gene>
    <name evidence="9" type="primary">proC</name>
    <name evidence="14" type="ORF">SAMN04488502_101591</name>
</gene>
<evidence type="ECO:0000256" key="1">
    <source>
        <dbReference type="ARBA" id="ARBA00004496"/>
    </source>
</evidence>
<dbReference type="InterPro" id="IPR000304">
    <property type="entry name" value="Pyrroline-COOH_reductase"/>
</dbReference>
<sequence length="270" mass="27721">MLQEKKIGFIGGGAMAEALLRGMINTGLIQPQQIIVSDIIAERRDYLAQAYAVSTTGEIHAAAKNTDILFLAVKPQVVKAVMEQLSGQVATTTIVVSIVAGLTLAALQAKFPGCAVIRVMPNTPIAVGAGMSALALGKLATKQDSDLISRIFSSAGTAVTVGEELMDAVTGLSGSGPAYGFVMIDALADAGVSVGLSRQTALVLAAQTLLGAAKMVLETGEHPAKLRDMVTSPGGTAITGIHVLEQNGLRAALIDAVKAATKRSQEMGKK</sequence>
<comment type="subcellular location">
    <subcellularLocation>
        <location evidence="1 9">Cytoplasm</location>
    </subcellularLocation>
</comment>
<keyword evidence="15" id="KW-1185">Reference proteome</keyword>
<dbReference type="EMBL" id="FNHB01000001">
    <property type="protein sequence ID" value="SDL69905.1"/>
    <property type="molecule type" value="Genomic_DNA"/>
</dbReference>
<dbReference type="GO" id="GO:0004735">
    <property type="term" value="F:pyrroline-5-carboxylate reductase activity"/>
    <property type="evidence" value="ECO:0007669"/>
    <property type="project" value="UniProtKB-UniRule"/>
</dbReference>
<keyword evidence="3 9" id="KW-0963">Cytoplasm</keyword>
<dbReference type="SUPFAM" id="SSF48179">
    <property type="entry name" value="6-phosphogluconate dehydrogenase C-terminal domain-like"/>
    <property type="match status" value="1"/>
</dbReference>
<dbReference type="HAMAP" id="MF_01925">
    <property type="entry name" value="P5C_reductase"/>
    <property type="match status" value="1"/>
</dbReference>
<feature type="domain" description="Pyrroline-5-carboxylate reductase dimerisation" evidence="13">
    <location>
        <begin position="163"/>
        <end position="267"/>
    </location>
</feature>
<keyword evidence="5 9" id="KW-0641">Proline biosynthesis</keyword>
<dbReference type="Proteomes" id="UP000214880">
    <property type="component" value="Unassembled WGS sequence"/>
</dbReference>
<dbReference type="PIRSF" id="PIRSF000193">
    <property type="entry name" value="Pyrrol-5-carb_rd"/>
    <property type="match status" value="1"/>
</dbReference>
<comment type="catalytic activity">
    <reaction evidence="9">
        <text>L-proline + NAD(+) = (S)-1-pyrroline-5-carboxylate + NADH + 2 H(+)</text>
        <dbReference type="Rhea" id="RHEA:14105"/>
        <dbReference type="ChEBI" id="CHEBI:15378"/>
        <dbReference type="ChEBI" id="CHEBI:17388"/>
        <dbReference type="ChEBI" id="CHEBI:57540"/>
        <dbReference type="ChEBI" id="CHEBI:57945"/>
        <dbReference type="ChEBI" id="CHEBI:60039"/>
        <dbReference type="EC" id="1.5.1.2"/>
    </reaction>
</comment>
<dbReference type="Pfam" id="PF03807">
    <property type="entry name" value="F420_oxidored"/>
    <property type="match status" value="1"/>
</dbReference>
<evidence type="ECO:0000259" key="13">
    <source>
        <dbReference type="Pfam" id="PF14748"/>
    </source>
</evidence>
<dbReference type="GO" id="GO:0005737">
    <property type="term" value="C:cytoplasm"/>
    <property type="evidence" value="ECO:0007669"/>
    <property type="project" value="UniProtKB-SubCell"/>
</dbReference>
<dbReference type="FunFam" id="1.10.3730.10:FF:000001">
    <property type="entry name" value="Pyrroline-5-carboxylate reductase"/>
    <property type="match status" value="1"/>
</dbReference>
<dbReference type="NCBIfam" id="TIGR00112">
    <property type="entry name" value="proC"/>
    <property type="match status" value="1"/>
</dbReference>
<dbReference type="RefSeq" id="WP_092068095.1">
    <property type="nucleotide sequence ID" value="NZ_FNHB01000001.1"/>
</dbReference>
<dbReference type="AlphaFoldDB" id="A0A1G9M8B1"/>
<evidence type="ECO:0000256" key="2">
    <source>
        <dbReference type="ARBA" id="ARBA00005525"/>
    </source>
</evidence>
<accession>A0A1G9M8B1</accession>
<evidence type="ECO:0000313" key="14">
    <source>
        <dbReference type="EMBL" id="SDL69905.1"/>
    </source>
</evidence>
<comment type="catalytic activity">
    <reaction evidence="9">
        <text>L-proline + NADP(+) = (S)-1-pyrroline-5-carboxylate + NADPH + 2 H(+)</text>
        <dbReference type="Rhea" id="RHEA:14109"/>
        <dbReference type="ChEBI" id="CHEBI:15378"/>
        <dbReference type="ChEBI" id="CHEBI:17388"/>
        <dbReference type="ChEBI" id="CHEBI:57783"/>
        <dbReference type="ChEBI" id="CHEBI:58349"/>
        <dbReference type="ChEBI" id="CHEBI:60039"/>
        <dbReference type="EC" id="1.5.1.2"/>
    </reaction>
</comment>
<organism evidence="14 15">
    <name type="scientific">Dendrosporobacter quercicolus</name>
    <dbReference type="NCBI Taxonomy" id="146817"/>
    <lineage>
        <taxon>Bacteria</taxon>
        <taxon>Bacillati</taxon>
        <taxon>Bacillota</taxon>
        <taxon>Negativicutes</taxon>
        <taxon>Selenomonadales</taxon>
        <taxon>Sporomusaceae</taxon>
        <taxon>Dendrosporobacter</taxon>
    </lineage>
</organism>
<dbReference type="UniPathway" id="UPA00098">
    <property type="reaction ID" value="UER00361"/>
</dbReference>
<dbReference type="InterPro" id="IPR036291">
    <property type="entry name" value="NAD(P)-bd_dom_sf"/>
</dbReference>
<dbReference type="STRING" id="146817.SAMN04488502_101591"/>
<evidence type="ECO:0000256" key="8">
    <source>
        <dbReference type="ARBA" id="ARBA00058118"/>
    </source>
</evidence>
<dbReference type="SUPFAM" id="SSF51735">
    <property type="entry name" value="NAD(P)-binding Rossmann-fold domains"/>
    <property type="match status" value="1"/>
</dbReference>
<evidence type="ECO:0000259" key="12">
    <source>
        <dbReference type="Pfam" id="PF03807"/>
    </source>
</evidence>
<keyword evidence="4 9" id="KW-0028">Amino-acid biosynthesis</keyword>
<evidence type="ECO:0000256" key="9">
    <source>
        <dbReference type="HAMAP-Rule" id="MF_01925"/>
    </source>
</evidence>
<evidence type="ECO:0000256" key="5">
    <source>
        <dbReference type="ARBA" id="ARBA00022650"/>
    </source>
</evidence>
<dbReference type="Gene3D" id="1.10.3730.10">
    <property type="entry name" value="ProC C-terminal domain-like"/>
    <property type="match status" value="1"/>
</dbReference>
<feature type="domain" description="Pyrroline-5-carboxylate reductase catalytic N-terminal" evidence="12">
    <location>
        <begin position="6"/>
        <end position="101"/>
    </location>
</feature>
<dbReference type="PANTHER" id="PTHR11645">
    <property type="entry name" value="PYRROLINE-5-CARBOXYLATE REDUCTASE"/>
    <property type="match status" value="1"/>
</dbReference>
<evidence type="ECO:0000256" key="6">
    <source>
        <dbReference type="ARBA" id="ARBA00022857"/>
    </source>
</evidence>
<dbReference type="InterPro" id="IPR008927">
    <property type="entry name" value="6-PGluconate_DH-like_C_sf"/>
</dbReference>
<dbReference type="FunFam" id="3.40.50.720:FF:000190">
    <property type="entry name" value="Pyrroline-5-carboxylate reductase"/>
    <property type="match status" value="1"/>
</dbReference>
<dbReference type="InterPro" id="IPR029036">
    <property type="entry name" value="P5CR_dimer"/>
</dbReference>
<dbReference type="OrthoDB" id="9805754at2"/>
<reference evidence="14 15" key="1">
    <citation type="submission" date="2016-10" db="EMBL/GenBank/DDBJ databases">
        <authorList>
            <person name="de Groot N.N."/>
        </authorList>
    </citation>
    <scope>NUCLEOTIDE SEQUENCE [LARGE SCALE GENOMIC DNA]</scope>
    <source>
        <strain evidence="14 15">DSM 1736</strain>
    </source>
</reference>
<dbReference type="Gene3D" id="3.40.50.720">
    <property type="entry name" value="NAD(P)-binding Rossmann-like Domain"/>
    <property type="match status" value="1"/>
</dbReference>
<evidence type="ECO:0000256" key="10">
    <source>
        <dbReference type="NCBIfam" id="TIGR00112"/>
    </source>
</evidence>
<dbReference type="Pfam" id="PF14748">
    <property type="entry name" value="P5CR_dimer"/>
    <property type="match status" value="1"/>
</dbReference>
<keyword evidence="6 9" id="KW-0521">NADP</keyword>
<evidence type="ECO:0000256" key="3">
    <source>
        <dbReference type="ARBA" id="ARBA00022490"/>
    </source>
</evidence>
<evidence type="ECO:0000256" key="4">
    <source>
        <dbReference type="ARBA" id="ARBA00022605"/>
    </source>
</evidence>
<evidence type="ECO:0000256" key="11">
    <source>
        <dbReference type="PIRSR" id="PIRSR000193-1"/>
    </source>
</evidence>
<feature type="binding site" evidence="11">
    <location>
        <begin position="10"/>
        <end position="15"/>
    </location>
    <ligand>
        <name>NADP(+)</name>
        <dbReference type="ChEBI" id="CHEBI:58349"/>
    </ligand>
</feature>
<dbReference type="PANTHER" id="PTHR11645:SF0">
    <property type="entry name" value="PYRROLINE-5-CARBOXYLATE REDUCTASE 3"/>
    <property type="match status" value="1"/>
</dbReference>
<evidence type="ECO:0000313" key="15">
    <source>
        <dbReference type="Proteomes" id="UP000214880"/>
    </source>
</evidence>
<dbReference type="EC" id="1.5.1.2" evidence="9 10"/>